<dbReference type="EC" id="2.6.1.42" evidence="6"/>
<dbReference type="InterPro" id="IPR043132">
    <property type="entry name" value="BCAT-like_C"/>
</dbReference>
<dbReference type="InterPro" id="IPR036038">
    <property type="entry name" value="Aminotransferase-like"/>
</dbReference>
<evidence type="ECO:0000256" key="3">
    <source>
        <dbReference type="ARBA" id="ARBA00004931"/>
    </source>
</evidence>
<comment type="pathway">
    <text evidence="2">Amino-acid biosynthesis; L-isoleucine biosynthesis; L-isoleucine from 2-oxobutanoate: step 4/4.</text>
</comment>
<dbReference type="eggNOG" id="COG0115">
    <property type="taxonomic scope" value="Bacteria"/>
</dbReference>
<dbReference type="Pfam" id="PF01063">
    <property type="entry name" value="Aminotran_4"/>
    <property type="match status" value="1"/>
</dbReference>
<dbReference type="SUPFAM" id="SSF56752">
    <property type="entry name" value="D-aminoacid aminotransferase-like PLP-dependent enzymes"/>
    <property type="match status" value="1"/>
</dbReference>
<evidence type="ECO:0000256" key="9">
    <source>
        <dbReference type="ARBA" id="ARBA00048212"/>
    </source>
</evidence>
<dbReference type="AlphaFoldDB" id="S9QZV5"/>
<evidence type="ECO:0000256" key="7">
    <source>
        <dbReference type="ARBA" id="ARBA00014472"/>
    </source>
</evidence>
<keyword evidence="12" id="KW-0808">Transferase</keyword>
<evidence type="ECO:0000256" key="10">
    <source>
        <dbReference type="ARBA" id="ARBA00048798"/>
    </source>
</evidence>
<keyword evidence="8" id="KW-0100">Branched-chain amino acid biosynthesis</keyword>
<dbReference type="CDD" id="cd00449">
    <property type="entry name" value="PLPDE_IV"/>
    <property type="match status" value="1"/>
</dbReference>
<dbReference type="EMBL" id="APVH01000009">
    <property type="protein sequence ID" value="EPX85218.1"/>
    <property type="molecule type" value="Genomic_DNA"/>
</dbReference>
<dbReference type="GO" id="GO:0052655">
    <property type="term" value="F:L-valine-2-oxoglutarate transaminase activity"/>
    <property type="evidence" value="ECO:0007669"/>
    <property type="project" value="RHEA"/>
</dbReference>
<gene>
    <name evidence="12" type="ORF">Salmuc_02597</name>
</gene>
<evidence type="ECO:0000256" key="1">
    <source>
        <dbReference type="ARBA" id="ARBA00003109"/>
    </source>
</evidence>
<keyword evidence="8" id="KW-0028">Amino-acid biosynthesis</keyword>
<accession>S9QZV5</accession>
<evidence type="ECO:0000256" key="6">
    <source>
        <dbReference type="ARBA" id="ARBA00013053"/>
    </source>
</evidence>
<comment type="similarity">
    <text evidence="5">Belongs to the class-IV pyridoxal-phosphate-dependent aminotransferase family.</text>
</comment>
<comment type="pathway">
    <text evidence="3">Amino-acid biosynthesis; L-valine biosynthesis; L-valine from pyruvate: step 4/4.</text>
</comment>
<evidence type="ECO:0000256" key="5">
    <source>
        <dbReference type="ARBA" id="ARBA00009320"/>
    </source>
</evidence>
<dbReference type="GO" id="GO:0052656">
    <property type="term" value="F:L-isoleucine-2-oxoglutarate transaminase activity"/>
    <property type="evidence" value="ECO:0007669"/>
    <property type="project" value="RHEA"/>
</dbReference>
<dbReference type="Gene3D" id="3.30.470.10">
    <property type="match status" value="1"/>
</dbReference>
<organism evidence="12 13">
    <name type="scientific">Salipiger mucosus DSM 16094</name>
    <dbReference type="NCBI Taxonomy" id="1123237"/>
    <lineage>
        <taxon>Bacteria</taxon>
        <taxon>Pseudomonadati</taxon>
        <taxon>Pseudomonadota</taxon>
        <taxon>Alphaproteobacteria</taxon>
        <taxon>Rhodobacterales</taxon>
        <taxon>Roseobacteraceae</taxon>
        <taxon>Salipiger</taxon>
    </lineage>
</organism>
<reference evidence="13" key="1">
    <citation type="journal article" date="2014" name="Stand. Genomic Sci.">
        <title>Genome sequence of the exopolysaccharide-producing Salipiger mucosus type strain (DSM 16094(T)), a moderately halophilic member of the Roseobacter clade.</title>
        <authorList>
            <person name="Riedel T."/>
            <person name="Spring S."/>
            <person name="Fiebig A."/>
            <person name="Petersen J."/>
            <person name="Kyrpides N.C."/>
            <person name="Goker M."/>
            <person name="Klenk H.P."/>
        </authorList>
    </citation>
    <scope>NUCLEOTIDE SEQUENCE [LARGE SCALE GENOMIC DNA]</scope>
    <source>
        <strain evidence="13">DSM 16094</strain>
    </source>
</reference>
<evidence type="ECO:0000256" key="8">
    <source>
        <dbReference type="ARBA" id="ARBA00023304"/>
    </source>
</evidence>
<comment type="catalytic activity">
    <reaction evidence="9">
        <text>L-valine + 2-oxoglutarate = 3-methyl-2-oxobutanoate + L-glutamate</text>
        <dbReference type="Rhea" id="RHEA:24813"/>
        <dbReference type="ChEBI" id="CHEBI:11851"/>
        <dbReference type="ChEBI" id="CHEBI:16810"/>
        <dbReference type="ChEBI" id="CHEBI:29985"/>
        <dbReference type="ChEBI" id="CHEBI:57762"/>
        <dbReference type="EC" id="2.6.1.42"/>
    </reaction>
</comment>
<keyword evidence="12" id="KW-0032">Aminotransferase</keyword>
<evidence type="ECO:0000256" key="4">
    <source>
        <dbReference type="ARBA" id="ARBA00005072"/>
    </source>
</evidence>
<name>S9QZV5_9RHOB</name>
<dbReference type="InterPro" id="IPR043131">
    <property type="entry name" value="BCAT-like_N"/>
</dbReference>
<evidence type="ECO:0000313" key="13">
    <source>
        <dbReference type="Proteomes" id="UP000015347"/>
    </source>
</evidence>
<keyword evidence="13" id="KW-1185">Reference proteome</keyword>
<dbReference type="InterPro" id="IPR050571">
    <property type="entry name" value="Class-IV_PLP-Dep_Aminotrnsfr"/>
</dbReference>
<sequence>MQMGDFADRDGTIWFDGRLVPWREAQTHVMNQGLHYGATVFEGERTYGGRIFRLTEHTERLIASARAMGYELPYSCGEIELATMQAIKASGLRDGYVRPFAWPGSRYMDLLIRDNEIHLAIAVWGVRAGPDESTRRRGLRLQLSEGRRPDDATLPGAAKSAASWAIGGVVREAAVRAGFDDAIMLNPQGNLAGTTGANLFLGIDGALHTPLPKGYIDGITRRTVIDLMKRRGIEVIERDIAPGEIDSIREAFITGTAAEVTPVTRIGNRSLSIGTFTRKATADYHDLVRSEGELIN</sequence>
<dbReference type="GO" id="GO:0052654">
    <property type="term" value="F:L-leucine-2-oxoglutarate transaminase activity"/>
    <property type="evidence" value="ECO:0007669"/>
    <property type="project" value="RHEA"/>
</dbReference>
<dbReference type="PANTHER" id="PTHR42743:SF11">
    <property type="entry name" value="AMINODEOXYCHORISMATE LYASE"/>
    <property type="match status" value="1"/>
</dbReference>
<protein>
    <recommendedName>
        <fullName evidence="7">Probable branched-chain-amino-acid aminotransferase</fullName>
        <ecNumber evidence="6">2.6.1.42</ecNumber>
    </recommendedName>
</protein>
<comment type="catalytic activity">
    <reaction evidence="11">
        <text>L-leucine + 2-oxoglutarate = 4-methyl-2-oxopentanoate + L-glutamate</text>
        <dbReference type="Rhea" id="RHEA:18321"/>
        <dbReference type="ChEBI" id="CHEBI:16810"/>
        <dbReference type="ChEBI" id="CHEBI:17865"/>
        <dbReference type="ChEBI" id="CHEBI:29985"/>
        <dbReference type="ChEBI" id="CHEBI:57427"/>
        <dbReference type="EC" id="2.6.1.42"/>
    </reaction>
</comment>
<comment type="catalytic activity">
    <reaction evidence="10">
        <text>L-isoleucine + 2-oxoglutarate = (S)-3-methyl-2-oxopentanoate + L-glutamate</text>
        <dbReference type="Rhea" id="RHEA:24801"/>
        <dbReference type="ChEBI" id="CHEBI:16810"/>
        <dbReference type="ChEBI" id="CHEBI:29985"/>
        <dbReference type="ChEBI" id="CHEBI:35146"/>
        <dbReference type="ChEBI" id="CHEBI:58045"/>
        <dbReference type="EC" id="2.6.1.42"/>
    </reaction>
</comment>
<dbReference type="Gene3D" id="3.20.10.10">
    <property type="entry name" value="D-amino Acid Aminotransferase, subunit A, domain 2"/>
    <property type="match status" value="1"/>
</dbReference>
<dbReference type="GO" id="GO:0009082">
    <property type="term" value="P:branched-chain amino acid biosynthetic process"/>
    <property type="evidence" value="ECO:0007669"/>
    <property type="project" value="UniProtKB-KW"/>
</dbReference>
<evidence type="ECO:0000256" key="11">
    <source>
        <dbReference type="ARBA" id="ARBA00049229"/>
    </source>
</evidence>
<comment type="pathway">
    <text evidence="4">Amino-acid biosynthesis; L-leucine biosynthesis; L-leucine from 3-methyl-2-oxobutanoate: step 4/4.</text>
</comment>
<evidence type="ECO:0000313" key="12">
    <source>
        <dbReference type="EMBL" id="EPX85218.1"/>
    </source>
</evidence>
<proteinExistence type="inferred from homology"/>
<dbReference type="InterPro" id="IPR001544">
    <property type="entry name" value="Aminotrans_IV"/>
</dbReference>
<dbReference type="STRING" id="1123237.Salmuc_02597"/>
<dbReference type="PANTHER" id="PTHR42743">
    <property type="entry name" value="AMINO-ACID AMINOTRANSFERASE"/>
    <property type="match status" value="1"/>
</dbReference>
<dbReference type="RefSeq" id="WP_020039788.1">
    <property type="nucleotide sequence ID" value="NZ_KE557273.1"/>
</dbReference>
<dbReference type="HOGENOM" id="CLU_020844_3_1_5"/>
<comment type="function">
    <text evidence="1">Acts on leucine, isoleucine and valine.</text>
</comment>
<comment type="caution">
    <text evidence="12">The sequence shown here is derived from an EMBL/GenBank/DDBJ whole genome shotgun (WGS) entry which is preliminary data.</text>
</comment>
<dbReference type="Proteomes" id="UP000015347">
    <property type="component" value="Unassembled WGS sequence"/>
</dbReference>
<evidence type="ECO:0000256" key="2">
    <source>
        <dbReference type="ARBA" id="ARBA00004824"/>
    </source>
</evidence>